<gene>
    <name evidence="2" type="ORF">LMG29660_02187</name>
</gene>
<dbReference type="AlphaFoldDB" id="A0A6J5DKK7"/>
<dbReference type="Proteomes" id="UP000494135">
    <property type="component" value="Unassembled WGS sequence"/>
</dbReference>
<name>A0A6J5DKK7_9BURK</name>
<protein>
    <submittedName>
        <fullName evidence="2">Uncharacterized protein</fullName>
    </submittedName>
</protein>
<dbReference type="EMBL" id="CADIKG010000003">
    <property type="protein sequence ID" value="CAB3753722.1"/>
    <property type="molecule type" value="Genomic_DNA"/>
</dbReference>
<keyword evidence="1" id="KW-0812">Transmembrane</keyword>
<keyword evidence="1" id="KW-0472">Membrane</keyword>
<organism evidence="2 3">
    <name type="scientific">Burkholderia puraquae</name>
    <dbReference type="NCBI Taxonomy" id="1904757"/>
    <lineage>
        <taxon>Bacteria</taxon>
        <taxon>Pseudomonadati</taxon>
        <taxon>Pseudomonadota</taxon>
        <taxon>Betaproteobacteria</taxon>
        <taxon>Burkholderiales</taxon>
        <taxon>Burkholderiaceae</taxon>
        <taxon>Burkholderia</taxon>
        <taxon>Burkholderia cepacia complex</taxon>
    </lineage>
</organism>
<accession>A0A6J5DKK7</accession>
<evidence type="ECO:0000256" key="1">
    <source>
        <dbReference type="SAM" id="Phobius"/>
    </source>
</evidence>
<keyword evidence="1" id="KW-1133">Transmembrane helix</keyword>
<evidence type="ECO:0000313" key="3">
    <source>
        <dbReference type="Proteomes" id="UP000494135"/>
    </source>
</evidence>
<proteinExistence type="predicted"/>
<reference evidence="2 3" key="1">
    <citation type="submission" date="2020-04" db="EMBL/GenBank/DDBJ databases">
        <authorList>
            <person name="De Canck E."/>
        </authorList>
    </citation>
    <scope>NUCLEOTIDE SEQUENCE [LARGE SCALE GENOMIC DNA]</scope>
    <source>
        <strain evidence="2 3">LMG 29660</strain>
    </source>
</reference>
<feature type="transmembrane region" description="Helical" evidence="1">
    <location>
        <begin position="6"/>
        <end position="24"/>
    </location>
</feature>
<sequence length="93" mass="11220">MNGYFLMFLLLLIVLSALIVYSNWRRIKYMRAKNYQWYRETYPDAVRGSRVMCRSCGNDRIHARNVMQRTFMREHFCSQCGESLYYSPEGTVR</sequence>
<evidence type="ECO:0000313" key="2">
    <source>
        <dbReference type="EMBL" id="CAB3753722.1"/>
    </source>
</evidence>